<keyword evidence="2" id="KW-0464">Manganese</keyword>
<protein>
    <submittedName>
        <fullName evidence="4">Putative hydrolase/peptidase</fullName>
        <ecNumber evidence="4">3.5.1.32</ecNumber>
    </submittedName>
</protein>
<dbReference type="PANTHER" id="PTHR11014:SF63">
    <property type="entry name" value="METALLOPEPTIDASE, PUTATIVE (AFU_ORTHOLOGUE AFUA_6G09600)-RELATED"/>
    <property type="match status" value="1"/>
</dbReference>
<dbReference type="InterPro" id="IPR036264">
    <property type="entry name" value="Bact_exopeptidase_dim_dom"/>
</dbReference>
<dbReference type="RefSeq" id="WP_013045925.1">
    <property type="nucleotide sequence ID" value="NC_014010.1"/>
</dbReference>
<name>D5BSP9_PUNMI</name>
<sequence length="389" mass="41498">MAVINSIADRHDDMRGWRHLLHAHPEIAYEEVWTSDFIADKLASFGIEVHRGMGKTGVVGVLRGNGNSNAAIGLRADMDALPMQELNEFEHASQIDGRMHACGHDGHSTMLLGAAQYLAETRNFDGTVYFIFQPAEEEGAGAKAMADDGLFTQFDMQTVWGMHNWPGVDVGTVGVHRGACMAAADMFDIRLNGVGAHGAMPHQGVDPIICGSALVQSLQSIVSRRVSPLSPAVVSVTIFEAGSAMNVIPGTARLAGTARAFSADVRALLEASIREIAATTAAAHGCELELDWIAGYPPTVNHLAEADRAASVAASVLGADKIVTDIEPSMASEDFAFMLEEKPGAYIWLGAGQPEADGNLHNARYDFNDELLPLGASYWACLVETELAK</sequence>
<keyword evidence="2" id="KW-0479">Metal-binding</keyword>
<dbReference type="EC" id="3.5.1.32" evidence="4"/>
<dbReference type="Gene3D" id="3.30.70.360">
    <property type="match status" value="1"/>
</dbReference>
<dbReference type="PANTHER" id="PTHR11014">
    <property type="entry name" value="PEPTIDASE M20 FAMILY MEMBER"/>
    <property type="match status" value="1"/>
</dbReference>
<evidence type="ECO:0000313" key="5">
    <source>
        <dbReference type="Proteomes" id="UP000007460"/>
    </source>
</evidence>
<dbReference type="InterPro" id="IPR011650">
    <property type="entry name" value="Peptidase_M20_dimer"/>
</dbReference>
<dbReference type="Gene3D" id="3.40.630.10">
    <property type="entry name" value="Zn peptidases"/>
    <property type="match status" value="1"/>
</dbReference>
<dbReference type="OrthoDB" id="9777385at2"/>
<feature type="binding site" evidence="2">
    <location>
        <position position="361"/>
    </location>
    <ligand>
        <name>Mn(2+)</name>
        <dbReference type="ChEBI" id="CHEBI:29035"/>
        <label>2</label>
    </ligand>
</feature>
<dbReference type="SUPFAM" id="SSF55031">
    <property type="entry name" value="Bacterial exopeptidase dimerisation domain"/>
    <property type="match status" value="1"/>
</dbReference>
<dbReference type="InterPro" id="IPR017439">
    <property type="entry name" value="Amidohydrolase"/>
</dbReference>
<dbReference type="KEGG" id="apb:SAR116_1053"/>
<dbReference type="AlphaFoldDB" id="D5BSP9"/>
<dbReference type="Pfam" id="PF01546">
    <property type="entry name" value="Peptidase_M20"/>
    <property type="match status" value="1"/>
</dbReference>
<dbReference type="eggNOG" id="COG1473">
    <property type="taxonomic scope" value="Bacteria"/>
</dbReference>
<dbReference type="GO" id="GO:0047980">
    <property type="term" value="F:hippurate hydrolase activity"/>
    <property type="evidence" value="ECO:0007669"/>
    <property type="project" value="UniProtKB-EC"/>
</dbReference>
<dbReference type="FunFam" id="3.30.70.360:FF:000001">
    <property type="entry name" value="N-acetyldiaminopimelate deacetylase"/>
    <property type="match status" value="1"/>
</dbReference>
<evidence type="ECO:0000256" key="1">
    <source>
        <dbReference type="ARBA" id="ARBA00022801"/>
    </source>
</evidence>
<dbReference type="SUPFAM" id="SSF53187">
    <property type="entry name" value="Zn-dependent exopeptidases"/>
    <property type="match status" value="1"/>
</dbReference>
<gene>
    <name evidence="4" type="ordered locus">SAR116_1053</name>
</gene>
<dbReference type="HOGENOM" id="CLU_023257_0_1_5"/>
<feature type="binding site" evidence="2">
    <location>
        <position position="163"/>
    </location>
    <ligand>
        <name>Mn(2+)</name>
        <dbReference type="ChEBI" id="CHEBI:29035"/>
        <label>2</label>
    </ligand>
</feature>
<dbReference type="Pfam" id="PF07687">
    <property type="entry name" value="M20_dimer"/>
    <property type="match status" value="1"/>
</dbReference>
<dbReference type="CDD" id="cd05666">
    <property type="entry name" value="M20_Acy1-like"/>
    <property type="match status" value="1"/>
</dbReference>
<feature type="binding site" evidence="2">
    <location>
        <position position="102"/>
    </location>
    <ligand>
        <name>Mn(2+)</name>
        <dbReference type="ChEBI" id="CHEBI:29035"/>
        <label>2</label>
    </ligand>
</feature>
<keyword evidence="1 4" id="KW-0378">Hydrolase</keyword>
<evidence type="ECO:0000256" key="2">
    <source>
        <dbReference type="PIRSR" id="PIRSR005962-1"/>
    </source>
</evidence>
<proteinExistence type="predicted"/>
<feature type="binding site" evidence="2">
    <location>
        <position position="104"/>
    </location>
    <ligand>
        <name>Mn(2+)</name>
        <dbReference type="ChEBI" id="CHEBI:29035"/>
        <label>2</label>
    </ligand>
</feature>
<keyword evidence="5" id="KW-1185">Reference proteome</keyword>
<dbReference type="Proteomes" id="UP000007460">
    <property type="component" value="Chromosome"/>
</dbReference>
<dbReference type="GO" id="GO:0050118">
    <property type="term" value="F:N-acetyldiaminopimelate deacetylase activity"/>
    <property type="evidence" value="ECO:0007669"/>
    <property type="project" value="UniProtKB-ARBA"/>
</dbReference>
<dbReference type="GO" id="GO:0046872">
    <property type="term" value="F:metal ion binding"/>
    <property type="evidence" value="ECO:0007669"/>
    <property type="project" value="UniProtKB-KW"/>
</dbReference>
<evidence type="ECO:0000259" key="3">
    <source>
        <dbReference type="Pfam" id="PF07687"/>
    </source>
</evidence>
<dbReference type="EMBL" id="CP001751">
    <property type="protein sequence ID" value="ADE39296.1"/>
    <property type="molecule type" value="Genomic_DNA"/>
</dbReference>
<dbReference type="InterPro" id="IPR002933">
    <property type="entry name" value="Peptidase_M20"/>
</dbReference>
<dbReference type="STRING" id="488538.SAR116_1053"/>
<evidence type="ECO:0000313" key="4">
    <source>
        <dbReference type="EMBL" id="ADE39296.1"/>
    </source>
</evidence>
<feature type="binding site" evidence="2">
    <location>
        <position position="137"/>
    </location>
    <ligand>
        <name>Mn(2+)</name>
        <dbReference type="ChEBI" id="CHEBI:29035"/>
        <label>2</label>
    </ligand>
</feature>
<comment type="cofactor">
    <cofactor evidence="2">
        <name>Mn(2+)</name>
        <dbReference type="ChEBI" id="CHEBI:29035"/>
    </cofactor>
    <text evidence="2">The Mn(2+) ion enhances activity.</text>
</comment>
<dbReference type="PIRSF" id="PIRSF005962">
    <property type="entry name" value="Pept_M20D_amidohydro"/>
    <property type="match status" value="1"/>
</dbReference>
<accession>D5BSP9</accession>
<dbReference type="GO" id="GO:0019877">
    <property type="term" value="P:diaminopimelate biosynthetic process"/>
    <property type="evidence" value="ECO:0007669"/>
    <property type="project" value="UniProtKB-ARBA"/>
</dbReference>
<feature type="domain" description="Peptidase M20 dimerisation" evidence="3">
    <location>
        <begin position="187"/>
        <end position="282"/>
    </location>
</feature>
<dbReference type="NCBIfam" id="TIGR01891">
    <property type="entry name" value="amidohydrolases"/>
    <property type="match status" value="1"/>
</dbReference>
<organism evidence="4 5">
    <name type="scientific">Puniceispirillum marinum (strain IMCC1322)</name>
    <dbReference type="NCBI Taxonomy" id="488538"/>
    <lineage>
        <taxon>Bacteria</taxon>
        <taxon>Pseudomonadati</taxon>
        <taxon>Pseudomonadota</taxon>
        <taxon>Alphaproteobacteria</taxon>
        <taxon>Candidatus Puniceispirillales</taxon>
        <taxon>Candidatus Puniceispirillaceae</taxon>
        <taxon>Candidatus Puniceispirillum</taxon>
    </lineage>
</organism>
<reference evidence="4 5" key="1">
    <citation type="journal article" date="2010" name="J. Bacteriol.">
        <title>Complete genome sequence of "Candidatus Puniceispirillum marinum" IMCC1322, a representative of the SAR116 clade in the Alphaproteobacteria.</title>
        <authorList>
            <person name="Oh H.M."/>
            <person name="Kwon K.K."/>
            <person name="Kang I."/>
            <person name="Kang S.G."/>
            <person name="Lee J.H."/>
            <person name="Kim S.J."/>
            <person name="Cho J.C."/>
        </authorList>
    </citation>
    <scope>NUCLEOTIDE SEQUENCE [LARGE SCALE GENOMIC DNA]</scope>
    <source>
        <strain evidence="4 5">IMCC1322</strain>
    </source>
</reference>